<comment type="similarity">
    <text evidence="8">Belongs to the uracil-DNA glycosylase (UDG) superfamily. Type 5 (UDGb) family.</text>
</comment>
<dbReference type="STRING" id="1549855.AY555_08840"/>
<dbReference type="Gene3D" id="3.40.470.10">
    <property type="entry name" value="Uracil-DNA glycosylase-like domain"/>
    <property type="match status" value="1"/>
</dbReference>
<keyword evidence="7" id="KW-0234">DNA repair</keyword>
<dbReference type="GO" id="GO:0004844">
    <property type="term" value="F:uracil DNA N-glycosylase activity"/>
    <property type="evidence" value="ECO:0007669"/>
    <property type="project" value="InterPro"/>
</dbReference>
<evidence type="ECO:0000313" key="12">
    <source>
        <dbReference type="Proteomes" id="UP000076066"/>
    </source>
</evidence>
<keyword evidence="12" id="KW-1185">Reference proteome</keyword>
<dbReference type="SMART" id="SM00987">
    <property type="entry name" value="UreE_C"/>
    <property type="match status" value="1"/>
</dbReference>
<name>A0A143DEW1_9PROT</name>
<evidence type="ECO:0000256" key="9">
    <source>
        <dbReference type="ARBA" id="ARBA00023887"/>
    </source>
</evidence>
<keyword evidence="5" id="KW-0408">Iron</keyword>
<evidence type="ECO:0000256" key="6">
    <source>
        <dbReference type="ARBA" id="ARBA00023014"/>
    </source>
</evidence>
<reference evidence="11 12" key="1">
    <citation type="submission" date="2016-02" db="EMBL/GenBank/DDBJ databases">
        <title>Complete Genome of H5569, the type strain of the newly described species Haematospirillium jordaniae.</title>
        <authorList>
            <person name="Nicholson A.C."/>
            <person name="Humrighouse B.W."/>
            <person name="Loparov V."/>
            <person name="McQuiston J.R."/>
        </authorList>
    </citation>
    <scope>NUCLEOTIDE SEQUENCE [LARGE SCALE GENOMIC DNA]</scope>
    <source>
        <strain evidence="11 12">H5569</strain>
    </source>
</reference>
<evidence type="ECO:0000256" key="3">
    <source>
        <dbReference type="ARBA" id="ARBA00022763"/>
    </source>
</evidence>
<proteinExistence type="inferred from homology"/>
<dbReference type="PANTHER" id="PTHR33693">
    <property type="entry name" value="TYPE-5 URACIL-DNA GLYCOSYLASE"/>
    <property type="match status" value="1"/>
</dbReference>
<dbReference type="GO" id="GO:0046872">
    <property type="term" value="F:metal ion binding"/>
    <property type="evidence" value="ECO:0007669"/>
    <property type="project" value="UniProtKB-KW"/>
</dbReference>
<dbReference type="Proteomes" id="UP000076066">
    <property type="component" value="Chromosome"/>
</dbReference>
<dbReference type="EMBL" id="CP014525">
    <property type="protein sequence ID" value="AMW35264.1"/>
    <property type="molecule type" value="Genomic_DNA"/>
</dbReference>
<organism evidence="11 12">
    <name type="scientific">Haematospirillum jordaniae</name>
    <dbReference type="NCBI Taxonomy" id="1549855"/>
    <lineage>
        <taxon>Bacteria</taxon>
        <taxon>Pseudomonadati</taxon>
        <taxon>Pseudomonadota</taxon>
        <taxon>Alphaproteobacteria</taxon>
        <taxon>Rhodospirillales</taxon>
        <taxon>Novispirillaceae</taxon>
        <taxon>Haematospirillum</taxon>
    </lineage>
</organism>
<dbReference type="InterPro" id="IPR036895">
    <property type="entry name" value="Uracil-DNA_glycosylase-like_sf"/>
</dbReference>
<evidence type="ECO:0000256" key="1">
    <source>
        <dbReference type="ARBA" id="ARBA00022485"/>
    </source>
</evidence>
<evidence type="ECO:0000256" key="5">
    <source>
        <dbReference type="ARBA" id="ARBA00023004"/>
    </source>
</evidence>
<dbReference type="SMART" id="SM00986">
    <property type="entry name" value="UDG"/>
    <property type="match status" value="1"/>
</dbReference>
<accession>A0A143DEW1</accession>
<gene>
    <name evidence="11" type="ORF">AY555_08840</name>
</gene>
<dbReference type="SUPFAM" id="SSF52141">
    <property type="entry name" value="Uracil-DNA glycosylase-like"/>
    <property type="match status" value="1"/>
</dbReference>
<dbReference type="GO" id="GO:0051539">
    <property type="term" value="F:4 iron, 4 sulfur cluster binding"/>
    <property type="evidence" value="ECO:0007669"/>
    <property type="project" value="UniProtKB-KW"/>
</dbReference>
<evidence type="ECO:0000313" key="11">
    <source>
        <dbReference type="EMBL" id="AMW35264.1"/>
    </source>
</evidence>
<evidence type="ECO:0000256" key="8">
    <source>
        <dbReference type="ARBA" id="ARBA00023779"/>
    </source>
</evidence>
<dbReference type="InterPro" id="IPR044147">
    <property type="entry name" value="UdgB-like"/>
</dbReference>
<keyword evidence="3" id="KW-0227">DNA damage</keyword>
<dbReference type="PANTHER" id="PTHR33693:SF3">
    <property type="entry name" value="TYPE-5 URACIL-DNA GLYCOSYLASE"/>
    <property type="match status" value="1"/>
</dbReference>
<keyword evidence="2" id="KW-0479">Metal-binding</keyword>
<dbReference type="GO" id="GO:0006284">
    <property type="term" value="P:base-excision repair"/>
    <property type="evidence" value="ECO:0007669"/>
    <property type="project" value="InterPro"/>
</dbReference>
<dbReference type="CDD" id="cd10031">
    <property type="entry name" value="UDG-F5_TTUDGB_like"/>
    <property type="match status" value="1"/>
</dbReference>
<dbReference type="InterPro" id="IPR005122">
    <property type="entry name" value="Uracil-DNA_glycosylase-like"/>
</dbReference>
<evidence type="ECO:0000259" key="10">
    <source>
        <dbReference type="SMART" id="SM00986"/>
    </source>
</evidence>
<evidence type="ECO:0000256" key="7">
    <source>
        <dbReference type="ARBA" id="ARBA00023204"/>
    </source>
</evidence>
<sequence length="224" mass="24936">MAQHNRMHLLRKMKMLLPDHNCSLCPRLSHYIAEARATNPGWFNGPVHPFGDRNARLLIVGLAPGLRGANRTGRPFTGDFAGEVLYPTLVKYGLAQGVFRADPSDGLELSGARVTNAVKCVPPENKPTPEEQRQCRHFLAADIAAMPDLRAILALGRIAHDSVLTVLNERRSQWPFAHGRIHHIPGKTVVVDTYHTSRYNVNTGRLTLDMFERVIESLLPILDA</sequence>
<dbReference type="InterPro" id="IPR051536">
    <property type="entry name" value="UDG_Type-4/5"/>
</dbReference>
<keyword evidence="1" id="KW-0004">4Fe-4S</keyword>
<dbReference type="AlphaFoldDB" id="A0A143DEW1"/>
<evidence type="ECO:0000256" key="2">
    <source>
        <dbReference type="ARBA" id="ARBA00022723"/>
    </source>
</evidence>
<dbReference type="Pfam" id="PF03167">
    <property type="entry name" value="UDG"/>
    <property type="match status" value="1"/>
</dbReference>
<keyword evidence="6" id="KW-0411">Iron-sulfur</keyword>
<feature type="domain" description="Uracil-DNA glycosylase-like" evidence="10">
    <location>
        <begin position="48"/>
        <end position="215"/>
    </location>
</feature>
<evidence type="ECO:0000256" key="4">
    <source>
        <dbReference type="ARBA" id="ARBA00022801"/>
    </source>
</evidence>
<dbReference type="KEGG" id="hjo:AY555_08840"/>
<keyword evidence="4" id="KW-0378">Hydrolase</keyword>
<protein>
    <recommendedName>
        <fullName evidence="9">Type-5 uracil-DNA glycosylase</fullName>
    </recommendedName>
</protein>
<dbReference type="GO" id="GO:0033958">
    <property type="term" value="F:DNA-deoxyinosine glycosylase activity"/>
    <property type="evidence" value="ECO:0007669"/>
    <property type="project" value="InterPro"/>
</dbReference>